<feature type="chain" id="PRO_5036465289" evidence="1">
    <location>
        <begin position="19"/>
        <end position="178"/>
    </location>
</feature>
<dbReference type="EMBL" id="BMAO01007027">
    <property type="protein sequence ID" value="GFR13142.1"/>
    <property type="molecule type" value="Genomic_DNA"/>
</dbReference>
<dbReference type="SUPFAM" id="SSF50814">
    <property type="entry name" value="Lipocalins"/>
    <property type="match status" value="1"/>
</dbReference>
<dbReference type="AlphaFoldDB" id="A0A8X6GXK4"/>
<name>A0A8X6GXK4_TRICU</name>
<organism evidence="3 4">
    <name type="scientific">Trichonephila clavata</name>
    <name type="common">Joro spider</name>
    <name type="synonym">Nephila clavata</name>
    <dbReference type="NCBI Taxonomy" id="2740835"/>
    <lineage>
        <taxon>Eukaryota</taxon>
        <taxon>Metazoa</taxon>
        <taxon>Ecdysozoa</taxon>
        <taxon>Arthropoda</taxon>
        <taxon>Chelicerata</taxon>
        <taxon>Arachnida</taxon>
        <taxon>Araneae</taxon>
        <taxon>Araneomorphae</taxon>
        <taxon>Entelegynae</taxon>
        <taxon>Araneoidea</taxon>
        <taxon>Nephilidae</taxon>
        <taxon>Trichonephila</taxon>
    </lineage>
</organism>
<dbReference type="Proteomes" id="UP000887116">
    <property type="component" value="Unassembled WGS sequence"/>
</dbReference>
<comment type="caution">
    <text evidence="3">The sequence shown here is derived from an EMBL/GenBank/DDBJ whole genome shotgun (WGS) entry which is preliminary data.</text>
</comment>
<feature type="signal peptide" evidence="1">
    <location>
        <begin position="1"/>
        <end position="18"/>
    </location>
</feature>
<proteinExistence type="predicted"/>
<keyword evidence="4" id="KW-1185">Reference proteome</keyword>
<dbReference type="Pfam" id="PF08212">
    <property type="entry name" value="Lipocalin_2"/>
    <property type="match status" value="1"/>
</dbReference>
<evidence type="ECO:0000259" key="2">
    <source>
        <dbReference type="Pfam" id="PF08212"/>
    </source>
</evidence>
<dbReference type="InterPro" id="IPR000566">
    <property type="entry name" value="Lipocln_cytosolic_FA-bd_dom"/>
</dbReference>
<reference evidence="3" key="1">
    <citation type="submission" date="2020-07" db="EMBL/GenBank/DDBJ databases">
        <title>Multicomponent nature underlies the extraordinary mechanical properties of spider dragline silk.</title>
        <authorList>
            <person name="Kono N."/>
            <person name="Nakamura H."/>
            <person name="Mori M."/>
            <person name="Yoshida Y."/>
            <person name="Ohtoshi R."/>
            <person name="Malay A.D."/>
            <person name="Moran D.A.P."/>
            <person name="Tomita M."/>
            <person name="Numata K."/>
            <person name="Arakawa K."/>
        </authorList>
    </citation>
    <scope>NUCLEOTIDE SEQUENCE</scope>
</reference>
<dbReference type="OrthoDB" id="6434690at2759"/>
<dbReference type="Gene3D" id="2.40.128.20">
    <property type="match status" value="1"/>
</dbReference>
<feature type="domain" description="Lipocalin/cytosolic fatty-acid binding" evidence="2">
    <location>
        <begin position="35"/>
        <end position="93"/>
    </location>
</feature>
<evidence type="ECO:0000256" key="1">
    <source>
        <dbReference type="SAM" id="SignalP"/>
    </source>
</evidence>
<keyword evidence="1" id="KW-0732">Signal</keyword>
<evidence type="ECO:0000313" key="3">
    <source>
        <dbReference type="EMBL" id="GFR13142.1"/>
    </source>
</evidence>
<gene>
    <name evidence="3" type="primary">AVEN_24796_1</name>
    <name evidence="3" type="ORF">TNCT_347291</name>
</gene>
<sequence>MLRHVLFLLIACIPCITCQLVVGVCPIMSRFMKDVDFERYSGQWYVIAQTQYHFMHGVKCQRVTYTPKENGMTYSYSISKEDEKNSPDVNGTIKPENKNPGEFMIKLTHVVLVGLKGRRWLKLLPDVSLARVASFFYGVSISKVGCRLDGIEAPQKKLANVPRNGRKQFQPTTAFKPD</sequence>
<accession>A0A8X6GXK4</accession>
<dbReference type="InterPro" id="IPR012674">
    <property type="entry name" value="Calycin"/>
</dbReference>
<evidence type="ECO:0000313" key="4">
    <source>
        <dbReference type="Proteomes" id="UP000887116"/>
    </source>
</evidence>
<protein>
    <submittedName>
        <fullName evidence="3">Lipocln_cytosolic_FA-bd_dom domain-containing protein</fullName>
    </submittedName>
</protein>